<evidence type="ECO:0000313" key="3">
    <source>
        <dbReference type="Proteomes" id="UP001221413"/>
    </source>
</evidence>
<accession>A0AAD6NIX3</accession>
<feature type="region of interest" description="Disordered" evidence="1">
    <location>
        <begin position="1"/>
        <end position="45"/>
    </location>
</feature>
<dbReference type="EMBL" id="JAQGDS010000006">
    <property type="protein sequence ID" value="KAJ6259855.1"/>
    <property type="molecule type" value="Genomic_DNA"/>
</dbReference>
<sequence>MAKMLLEEPSNWLQRPPGNLRATTRPTGLLTRLPDRGGSDNDNEGDVEWPFYERRRLTVFPPGFGFASADEDIRLWRDFEQETIFRTYMEAERQTYQAFRYSSETNRETQTKNNDGSGVIGIWTRPTPLLLRLHFFPTIILCRCSHQPFVRRRLRFFCHRPLIDHG</sequence>
<organism evidence="2 3">
    <name type="scientific">Drechslerella dactyloides</name>
    <name type="common">Nematode-trapping fungus</name>
    <name type="synonym">Arthrobotrys dactyloides</name>
    <dbReference type="NCBI Taxonomy" id="74499"/>
    <lineage>
        <taxon>Eukaryota</taxon>
        <taxon>Fungi</taxon>
        <taxon>Dikarya</taxon>
        <taxon>Ascomycota</taxon>
        <taxon>Pezizomycotina</taxon>
        <taxon>Orbiliomycetes</taxon>
        <taxon>Orbiliales</taxon>
        <taxon>Orbiliaceae</taxon>
        <taxon>Drechslerella</taxon>
    </lineage>
</organism>
<evidence type="ECO:0000256" key="1">
    <source>
        <dbReference type="SAM" id="MobiDB-lite"/>
    </source>
</evidence>
<reference evidence="2" key="1">
    <citation type="submission" date="2023-01" db="EMBL/GenBank/DDBJ databases">
        <title>The chitinases involved in constricting ring structure development in the nematode-trapping fungus Drechslerella dactyloides.</title>
        <authorList>
            <person name="Wang R."/>
            <person name="Zhang L."/>
            <person name="Tang P."/>
            <person name="Li S."/>
            <person name="Liang L."/>
        </authorList>
    </citation>
    <scope>NUCLEOTIDE SEQUENCE</scope>
    <source>
        <strain evidence="2">YMF1.00031</strain>
    </source>
</reference>
<dbReference type="AlphaFoldDB" id="A0AAD6NIX3"/>
<feature type="compositionally biased region" description="Low complexity" evidence="1">
    <location>
        <begin position="20"/>
        <end position="32"/>
    </location>
</feature>
<protein>
    <submittedName>
        <fullName evidence="2">Uncharacterized protein</fullName>
    </submittedName>
</protein>
<proteinExistence type="predicted"/>
<gene>
    <name evidence="2" type="ORF">Dda_5497</name>
</gene>
<dbReference type="Proteomes" id="UP001221413">
    <property type="component" value="Unassembled WGS sequence"/>
</dbReference>
<keyword evidence="3" id="KW-1185">Reference proteome</keyword>
<evidence type="ECO:0000313" key="2">
    <source>
        <dbReference type="EMBL" id="KAJ6259855.1"/>
    </source>
</evidence>
<comment type="caution">
    <text evidence="2">The sequence shown here is derived from an EMBL/GenBank/DDBJ whole genome shotgun (WGS) entry which is preliminary data.</text>
</comment>
<name>A0AAD6NIX3_DREDA</name>